<feature type="transmembrane region" description="Helical" evidence="7">
    <location>
        <begin position="70"/>
        <end position="88"/>
    </location>
</feature>
<feature type="transmembrane region" description="Helical" evidence="7">
    <location>
        <begin position="108"/>
        <end position="133"/>
    </location>
</feature>
<dbReference type="PRINTS" id="PR01837">
    <property type="entry name" value="MGTCSAPBPROT"/>
</dbReference>
<evidence type="ECO:0000313" key="10">
    <source>
        <dbReference type="Proteomes" id="UP000029579"/>
    </source>
</evidence>
<comment type="subcellular location">
    <subcellularLocation>
        <location evidence="1">Cell membrane</location>
        <topology evidence="1">Multi-pass membrane protein</topology>
    </subcellularLocation>
</comment>
<dbReference type="EMBL" id="JRMW01000015">
    <property type="protein sequence ID" value="KGF05417.1"/>
    <property type="molecule type" value="Genomic_DNA"/>
</dbReference>
<dbReference type="AlphaFoldDB" id="A0A095YFV5"/>
<keyword evidence="4 7" id="KW-0812">Transmembrane</keyword>
<feature type="transmembrane region" description="Helical" evidence="7">
    <location>
        <begin position="7"/>
        <end position="26"/>
    </location>
</feature>
<protein>
    <submittedName>
        <fullName evidence="9">Magnesium transporter</fullName>
    </submittedName>
</protein>
<organism evidence="9 10">
    <name type="scientific">Anaerococcus lactolyticus S7-1-13</name>
    <dbReference type="NCBI Taxonomy" id="1284686"/>
    <lineage>
        <taxon>Bacteria</taxon>
        <taxon>Bacillati</taxon>
        <taxon>Bacillota</taxon>
        <taxon>Tissierellia</taxon>
        <taxon>Tissierellales</taxon>
        <taxon>Peptoniphilaceae</taxon>
        <taxon>Anaerococcus</taxon>
    </lineage>
</organism>
<evidence type="ECO:0000256" key="5">
    <source>
        <dbReference type="ARBA" id="ARBA00022989"/>
    </source>
</evidence>
<dbReference type="Pfam" id="PF02308">
    <property type="entry name" value="MgtC"/>
    <property type="match status" value="1"/>
</dbReference>
<keyword evidence="6 7" id="KW-0472">Membrane</keyword>
<evidence type="ECO:0000313" key="9">
    <source>
        <dbReference type="EMBL" id="KGF05417.1"/>
    </source>
</evidence>
<name>A0A095YFV5_9FIRM</name>
<evidence type="ECO:0000256" key="4">
    <source>
        <dbReference type="ARBA" id="ARBA00022692"/>
    </source>
</evidence>
<dbReference type="OrthoDB" id="9811198at2"/>
<keyword evidence="3" id="KW-1003">Cell membrane</keyword>
<dbReference type="PANTHER" id="PTHR33778:SF1">
    <property type="entry name" value="MAGNESIUM TRANSPORTER YHID-RELATED"/>
    <property type="match status" value="1"/>
</dbReference>
<evidence type="ECO:0000256" key="6">
    <source>
        <dbReference type="ARBA" id="ARBA00023136"/>
    </source>
</evidence>
<dbReference type="PANTHER" id="PTHR33778">
    <property type="entry name" value="PROTEIN MGTC"/>
    <property type="match status" value="1"/>
</dbReference>
<evidence type="ECO:0000256" key="3">
    <source>
        <dbReference type="ARBA" id="ARBA00022475"/>
    </source>
</evidence>
<dbReference type="RefSeq" id="WP_004827218.1">
    <property type="nucleotide sequence ID" value="NZ_JRMW01000015.1"/>
</dbReference>
<gene>
    <name evidence="9" type="ORF">HMPREF1630_00895</name>
</gene>
<evidence type="ECO:0000259" key="8">
    <source>
        <dbReference type="Pfam" id="PF02308"/>
    </source>
</evidence>
<feature type="transmembrane region" description="Helical" evidence="7">
    <location>
        <begin position="38"/>
        <end position="58"/>
    </location>
</feature>
<dbReference type="eggNOG" id="COG1285">
    <property type="taxonomic scope" value="Bacteria"/>
</dbReference>
<reference evidence="9 10" key="1">
    <citation type="submission" date="2014-07" db="EMBL/GenBank/DDBJ databases">
        <authorList>
            <person name="McCorrison J."/>
            <person name="Sanka R."/>
            <person name="Torralba M."/>
            <person name="Gillis M."/>
            <person name="Haft D.H."/>
            <person name="Methe B."/>
            <person name="Sutton G."/>
            <person name="Nelson K.E."/>
        </authorList>
    </citation>
    <scope>NUCLEOTIDE SEQUENCE [LARGE SCALE GENOMIC DNA]</scope>
    <source>
        <strain evidence="9 10">S7-1-13</strain>
    </source>
</reference>
<dbReference type="InterPro" id="IPR049177">
    <property type="entry name" value="MgtC_SapB_SrpB_YhiD_N"/>
</dbReference>
<dbReference type="Proteomes" id="UP000029579">
    <property type="component" value="Unassembled WGS sequence"/>
</dbReference>
<proteinExistence type="inferred from homology"/>
<comment type="similarity">
    <text evidence="2">Belongs to the MgtC/SapB family.</text>
</comment>
<comment type="caution">
    <text evidence="9">The sequence shown here is derived from an EMBL/GenBank/DDBJ whole genome shotgun (WGS) entry which is preliminary data.</text>
</comment>
<dbReference type="GO" id="GO:0005886">
    <property type="term" value="C:plasma membrane"/>
    <property type="evidence" value="ECO:0007669"/>
    <property type="project" value="UniProtKB-SubCell"/>
</dbReference>
<accession>A0A095YFV5</accession>
<evidence type="ECO:0000256" key="7">
    <source>
        <dbReference type="SAM" id="Phobius"/>
    </source>
</evidence>
<dbReference type="InterPro" id="IPR003416">
    <property type="entry name" value="MgtC/SapB/SrpB/YhiD_fam"/>
</dbReference>
<evidence type="ECO:0000256" key="1">
    <source>
        <dbReference type="ARBA" id="ARBA00004651"/>
    </source>
</evidence>
<evidence type="ECO:0000256" key="2">
    <source>
        <dbReference type="ARBA" id="ARBA00009298"/>
    </source>
</evidence>
<keyword evidence="5 7" id="KW-1133">Transmembrane helix</keyword>
<sequence>MNILDSFNLNLLLRIALSVLAGFIIGSERETKNKSAGVRTHTIVCLGACIAMIISKYGFYDVKNYDAARVAAQIVSGVGFLGAGVIFVKNYGVTGLTTAAGMWTTSIVGMAFGAGMYFVGIVAAAFIVIFQTFMFSGEIFKRHDQYTAIIESRNSNIIGRIDTYIEQNHLIKKAYNLRFKDQKYILNFLIYPKDAEELNEFIAFLESDLHVEKFDIF</sequence>
<feature type="domain" description="MgtC/SapB/SrpB/YhiD N-terminal" evidence="8">
    <location>
        <begin position="16"/>
        <end position="133"/>
    </location>
</feature>